<reference evidence="3 4" key="1">
    <citation type="journal article" date="2016" name="Nat. Commun.">
        <title>Thousands of microbial genomes shed light on interconnected biogeochemical processes in an aquifer system.</title>
        <authorList>
            <person name="Anantharaman K."/>
            <person name="Brown C.T."/>
            <person name="Hug L.A."/>
            <person name="Sharon I."/>
            <person name="Castelle C.J."/>
            <person name="Probst A.J."/>
            <person name="Thomas B.C."/>
            <person name="Singh A."/>
            <person name="Wilkins M.J."/>
            <person name="Karaoz U."/>
            <person name="Brodie E.L."/>
            <person name="Williams K.H."/>
            <person name="Hubbard S.S."/>
            <person name="Banfield J.F."/>
        </authorList>
    </citation>
    <scope>NUCLEOTIDE SEQUENCE [LARGE SCALE GENOMIC DNA]</scope>
</reference>
<dbReference type="AlphaFoldDB" id="A0A1F7I533"/>
<gene>
    <name evidence="3" type="ORF">A3F03_03275</name>
</gene>
<sequence>MADKKSNFGLGVMLGTIIGGLTAFFLSPKSGPENREMAKAKIAALKKTLEEHKVPEKLQEIYGEVTDEGKKAFLIAKKELEKKLSQLEESFANMDKEKYLKLVDEAMKKVKEQTKETAERINRLRAYFADRFN</sequence>
<evidence type="ECO:0008006" key="5">
    <source>
        <dbReference type="Google" id="ProtNLM"/>
    </source>
</evidence>
<evidence type="ECO:0000313" key="4">
    <source>
        <dbReference type="Proteomes" id="UP000176803"/>
    </source>
</evidence>
<protein>
    <recommendedName>
        <fullName evidence="5">Gas vesicle protein</fullName>
    </recommendedName>
</protein>
<dbReference type="EMBL" id="MGAC01000011">
    <property type="protein sequence ID" value="OGK38487.1"/>
    <property type="molecule type" value="Genomic_DNA"/>
</dbReference>
<name>A0A1F7I533_9BACT</name>
<feature type="transmembrane region" description="Helical" evidence="2">
    <location>
        <begin position="6"/>
        <end position="27"/>
    </location>
</feature>
<accession>A0A1F7I533</accession>
<feature type="coiled-coil region" evidence="1">
    <location>
        <begin position="70"/>
        <end position="116"/>
    </location>
</feature>
<dbReference type="Proteomes" id="UP000176803">
    <property type="component" value="Unassembled WGS sequence"/>
</dbReference>
<keyword evidence="2" id="KW-0812">Transmembrane</keyword>
<keyword evidence="2" id="KW-1133">Transmembrane helix</keyword>
<keyword evidence="1" id="KW-0175">Coiled coil</keyword>
<evidence type="ECO:0000256" key="1">
    <source>
        <dbReference type="SAM" id="Coils"/>
    </source>
</evidence>
<proteinExistence type="predicted"/>
<evidence type="ECO:0000256" key="2">
    <source>
        <dbReference type="SAM" id="Phobius"/>
    </source>
</evidence>
<evidence type="ECO:0000313" key="3">
    <source>
        <dbReference type="EMBL" id="OGK38487.1"/>
    </source>
</evidence>
<comment type="caution">
    <text evidence="3">The sequence shown here is derived from an EMBL/GenBank/DDBJ whole genome shotgun (WGS) entry which is preliminary data.</text>
</comment>
<keyword evidence="2" id="KW-0472">Membrane</keyword>
<organism evidence="3 4">
    <name type="scientific">Candidatus Roizmanbacteria bacterium RIFCSPHIGHO2_12_FULL_41_11</name>
    <dbReference type="NCBI Taxonomy" id="1802052"/>
    <lineage>
        <taxon>Bacteria</taxon>
        <taxon>Candidatus Roizmaniibacteriota</taxon>
    </lineage>
</organism>